<dbReference type="GeneID" id="97241573"/>
<evidence type="ECO:0000256" key="2">
    <source>
        <dbReference type="SAM" id="MobiDB-lite"/>
    </source>
</evidence>
<name>A0A161Q911_9PROT</name>
<protein>
    <submittedName>
        <fullName evidence="3">Uncharacterized protein</fullName>
    </submittedName>
</protein>
<sequence length="122" mass="12770">MATTPPWSVKGVDRDARDIAKRAAQASGQTLGIWLAEAIRAFAEAQAVHAAESNSWGDPAAPAPAAATAAPVDDGRIAEIEERLARLEAALNEHRERSEHALADLARGFVALAEKRSAPPAG</sequence>
<organism evidence="3 4">
    <name type="scientific">Tistrella mobilis</name>
    <dbReference type="NCBI Taxonomy" id="171437"/>
    <lineage>
        <taxon>Bacteria</taxon>
        <taxon>Pseudomonadati</taxon>
        <taxon>Pseudomonadota</taxon>
        <taxon>Alphaproteobacteria</taxon>
        <taxon>Geminicoccales</taxon>
        <taxon>Geminicoccaceae</taxon>
        <taxon>Tistrella</taxon>
    </lineage>
</organism>
<dbReference type="RefSeq" id="WP_062761113.1">
    <property type="nucleotide sequence ID" value="NZ_CP121045.1"/>
</dbReference>
<accession>A0A161Q911</accession>
<evidence type="ECO:0000256" key="1">
    <source>
        <dbReference type="SAM" id="Coils"/>
    </source>
</evidence>
<feature type="coiled-coil region" evidence="1">
    <location>
        <begin position="77"/>
        <end position="104"/>
    </location>
</feature>
<reference evidence="3 4" key="1">
    <citation type="submission" date="2015-12" db="EMBL/GenBank/DDBJ databases">
        <title>Genome sequence of Tistrella mobilis MCCC 1A02139.</title>
        <authorList>
            <person name="Lu L."/>
            <person name="Lai Q."/>
            <person name="Shao Z."/>
            <person name="Qian P."/>
        </authorList>
    </citation>
    <scope>NUCLEOTIDE SEQUENCE [LARGE SCALE GENOMIC DNA]</scope>
    <source>
        <strain evidence="3 4">MCCC 1A02139</strain>
    </source>
</reference>
<dbReference type="EMBL" id="LPZR01000002">
    <property type="protein sequence ID" value="KYO57849.1"/>
    <property type="molecule type" value="Genomic_DNA"/>
</dbReference>
<keyword evidence="1" id="KW-0175">Coiled coil</keyword>
<comment type="caution">
    <text evidence="3">The sequence shown here is derived from an EMBL/GenBank/DDBJ whole genome shotgun (WGS) entry which is preliminary data.</text>
</comment>
<evidence type="ECO:0000313" key="4">
    <source>
        <dbReference type="Proteomes" id="UP000075787"/>
    </source>
</evidence>
<dbReference type="Proteomes" id="UP000075787">
    <property type="component" value="Unassembled WGS sequence"/>
</dbReference>
<feature type="region of interest" description="Disordered" evidence="2">
    <location>
        <begin position="53"/>
        <end position="73"/>
    </location>
</feature>
<evidence type="ECO:0000313" key="3">
    <source>
        <dbReference type="EMBL" id="KYO57849.1"/>
    </source>
</evidence>
<proteinExistence type="predicted"/>
<gene>
    <name evidence="3" type="ORF">AUP44_01985</name>
</gene>
<feature type="compositionally biased region" description="Low complexity" evidence="2">
    <location>
        <begin position="59"/>
        <end position="71"/>
    </location>
</feature>
<dbReference type="AlphaFoldDB" id="A0A161Q911"/>